<reference evidence="2" key="1">
    <citation type="submission" date="2022-11" db="UniProtKB">
        <authorList>
            <consortium name="WormBaseParasite"/>
        </authorList>
    </citation>
    <scope>IDENTIFICATION</scope>
</reference>
<protein>
    <submittedName>
        <fullName evidence="2">Innexin</fullName>
    </submittedName>
</protein>
<evidence type="ECO:0000313" key="2">
    <source>
        <dbReference type="WBParaSite" id="JU765_v2.g12164.t1"/>
    </source>
</evidence>
<name>A0AC34Q237_9BILA</name>
<accession>A0AC34Q237</accession>
<dbReference type="Proteomes" id="UP000887576">
    <property type="component" value="Unplaced"/>
</dbReference>
<organism evidence="1 2">
    <name type="scientific">Panagrolaimus sp. JU765</name>
    <dbReference type="NCBI Taxonomy" id="591449"/>
    <lineage>
        <taxon>Eukaryota</taxon>
        <taxon>Metazoa</taxon>
        <taxon>Ecdysozoa</taxon>
        <taxon>Nematoda</taxon>
        <taxon>Chromadorea</taxon>
        <taxon>Rhabditida</taxon>
        <taxon>Tylenchina</taxon>
        <taxon>Panagrolaimomorpha</taxon>
        <taxon>Panagrolaimoidea</taxon>
        <taxon>Panagrolaimidae</taxon>
        <taxon>Panagrolaimus</taxon>
    </lineage>
</organism>
<evidence type="ECO:0000313" key="1">
    <source>
        <dbReference type="Proteomes" id="UP000887576"/>
    </source>
</evidence>
<dbReference type="WBParaSite" id="JU765_v2.g12164.t1">
    <property type="protein sequence ID" value="JU765_v2.g12164.t1"/>
    <property type="gene ID" value="JU765_v2.g12164"/>
</dbReference>
<proteinExistence type="predicted"/>
<sequence>MGITSLAALLSFVTSQYRDGDFFDRINYRYVPYFLITLGLTFFAREYMGHPIDCWQKPDWVSSWIEYAADYCLVEGTFYVPVNETYPKAFNFEGYPKVNFYQWLPFTFCFLGLALIFPRKYWDFVNWSSPLHMNVIFSNVSQKNLANPRNFAKTVFFHIQDVLERQKSHHGFFANCLHRLFLSRYLTVNYFLVKILNFVMTVVVFYCLTYFVADNDTHPFGLPIFKNLLNGVKWTESGVFPRVTVCVFHIREISRHGSRMTPKSVQCVLTANMLTEVFYIIAYIVLLTAQAFNFYSFIQYCWKLTIMSRVSFVRQLVMNSLDFVWPPVYMDEKIRSAQKEENKERQEKAEKLKIKLESADKETANKAEMEFEDYIDELSTRRANRAKKRDAKREKYMEEVDSCIVDFVHYLGTDVTLLIRLLATNSNETVAGALVGRLFWKFCKNNQKSDDNNNI</sequence>